<dbReference type="Gene3D" id="3.30.300.30">
    <property type="match status" value="1"/>
</dbReference>
<dbReference type="InterPro" id="IPR020845">
    <property type="entry name" value="AMP-binding_CS"/>
</dbReference>
<dbReference type="EMBL" id="RBZW01000003">
    <property type="protein sequence ID" value="THE66667.1"/>
    <property type="molecule type" value="Genomic_DNA"/>
</dbReference>
<evidence type="ECO:0000259" key="3">
    <source>
        <dbReference type="Pfam" id="PF00501"/>
    </source>
</evidence>
<feature type="domain" description="AMP-dependent synthetase/ligase" evidence="3">
    <location>
        <begin position="41"/>
        <end position="401"/>
    </location>
</feature>
<dbReference type="InterPro" id="IPR025110">
    <property type="entry name" value="AMP-bd_C"/>
</dbReference>
<evidence type="ECO:0000313" key="5">
    <source>
        <dbReference type="EMBL" id="THE66667.1"/>
    </source>
</evidence>
<dbReference type="AlphaFoldDB" id="A0A4V3VLR7"/>
<proteinExistence type="inferred from homology"/>
<accession>A0A4V3VLR7</accession>
<evidence type="ECO:0000313" key="6">
    <source>
        <dbReference type="Proteomes" id="UP000318864"/>
    </source>
</evidence>
<comment type="caution">
    <text evidence="5">The sequence shown here is derived from an EMBL/GenBank/DDBJ whole genome shotgun (WGS) entry which is preliminary data.</text>
</comment>
<dbReference type="PANTHER" id="PTHR43201">
    <property type="entry name" value="ACYL-COA SYNTHETASE"/>
    <property type="match status" value="1"/>
</dbReference>
<dbReference type="PANTHER" id="PTHR43201:SF5">
    <property type="entry name" value="MEDIUM-CHAIN ACYL-COA LIGASE ACSF2, MITOCHONDRIAL"/>
    <property type="match status" value="1"/>
</dbReference>
<gene>
    <name evidence="5" type="ORF">D8Y22_00595</name>
</gene>
<dbReference type="InterPro" id="IPR045851">
    <property type="entry name" value="AMP-bd_C_sf"/>
</dbReference>
<dbReference type="GO" id="GO:0006631">
    <property type="term" value="P:fatty acid metabolic process"/>
    <property type="evidence" value="ECO:0007669"/>
    <property type="project" value="TreeGrafter"/>
</dbReference>
<dbReference type="Pfam" id="PF00501">
    <property type="entry name" value="AMP-binding"/>
    <property type="match status" value="1"/>
</dbReference>
<reference evidence="5 6" key="1">
    <citation type="submission" date="2018-10" db="EMBL/GenBank/DDBJ databases">
        <title>Natronolimnobius sp. XQ-INN 246 isolated from Inner Mongolia Autonomous Region of China.</title>
        <authorList>
            <person name="Xue Q."/>
        </authorList>
    </citation>
    <scope>NUCLEOTIDE SEQUENCE [LARGE SCALE GENOMIC DNA]</scope>
    <source>
        <strain evidence="5 6">XQ-INN 246</strain>
    </source>
</reference>
<dbReference type="RefSeq" id="WP_141462621.1">
    <property type="nucleotide sequence ID" value="NZ_RBZW01000003.1"/>
</dbReference>
<feature type="domain" description="AMP-binding enzyme C-terminal" evidence="4">
    <location>
        <begin position="450"/>
        <end position="526"/>
    </location>
</feature>
<name>A0A4V3VLR7_9EURY</name>
<dbReference type="InterPro" id="IPR000873">
    <property type="entry name" value="AMP-dep_synth/lig_dom"/>
</dbReference>
<dbReference type="GO" id="GO:0031956">
    <property type="term" value="F:medium-chain fatty acid-CoA ligase activity"/>
    <property type="evidence" value="ECO:0007669"/>
    <property type="project" value="TreeGrafter"/>
</dbReference>
<protein>
    <submittedName>
        <fullName evidence="5">Cyclohexanecarboxylate-CoA ligase</fullName>
    </submittedName>
</protein>
<evidence type="ECO:0000259" key="4">
    <source>
        <dbReference type="Pfam" id="PF13193"/>
    </source>
</evidence>
<organism evidence="5 6">
    <name type="scientific">Salinadaptatus halalkaliphilus</name>
    <dbReference type="NCBI Taxonomy" id="2419781"/>
    <lineage>
        <taxon>Archaea</taxon>
        <taxon>Methanobacteriati</taxon>
        <taxon>Methanobacteriota</taxon>
        <taxon>Stenosarchaea group</taxon>
        <taxon>Halobacteria</taxon>
        <taxon>Halobacteriales</taxon>
        <taxon>Natrialbaceae</taxon>
        <taxon>Salinadaptatus</taxon>
    </lineage>
</organism>
<dbReference type="OrthoDB" id="193284at2157"/>
<keyword evidence="6" id="KW-1185">Reference proteome</keyword>
<sequence length="547" mass="60454">MGSKAIATALERYEALYGDRREEWIDADYWPNTTFPERAFETIADYPEKRAIGPNRTETFASLGDEARRVAAGLEARGFGPGDIIAYSLPNWVTTSAVYLAIASIGAIAAPIVPIYRHREFEFILNDVEASAIVVPDVYDGFAYPQMIDDIADDVPSLEETIVVGDAPANCVAYDDLAASEPTEIDPDISPDDPYVIMYTSGTTGDPKGVVHTHNTLGADEILMIDRLEYTPETKPFHASPVTHNTGVVNALEMPFLVGMEFVLMDEWDPGEAIEIIREEECTRTAGATPFLQGLMKEAPEDWDSPLEVVACGGAYVSPELVREARSKLDCRVYRVYGLTEYPGMTKTPLTAPPAKCAETDGKLQRGTTVKITDVHTDEERPIGEEGEILVSGPNLMVGYLNEDHNEAAFDGKWFETGDIGRLDEDGYLTITGRKKDVIVRGGENIPVKEVEDVLYEHSAVDEVAIVAMPDEAMQEKGCAYVRPHPDDSFSFDEMIAHLESYDMATQKYPERLELVETFPRTGSGKIQKTDLRERIADELGMDPVTR</sequence>
<keyword evidence="2 5" id="KW-0436">Ligase</keyword>
<dbReference type="SUPFAM" id="SSF56801">
    <property type="entry name" value="Acetyl-CoA synthetase-like"/>
    <property type="match status" value="1"/>
</dbReference>
<dbReference type="Gene3D" id="3.40.50.12780">
    <property type="entry name" value="N-terminal domain of ligase-like"/>
    <property type="match status" value="1"/>
</dbReference>
<dbReference type="Proteomes" id="UP000318864">
    <property type="component" value="Unassembled WGS sequence"/>
</dbReference>
<comment type="similarity">
    <text evidence="1">Belongs to the ATP-dependent AMP-binding enzyme family.</text>
</comment>
<evidence type="ECO:0000256" key="2">
    <source>
        <dbReference type="ARBA" id="ARBA00022598"/>
    </source>
</evidence>
<evidence type="ECO:0000256" key="1">
    <source>
        <dbReference type="ARBA" id="ARBA00006432"/>
    </source>
</evidence>
<dbReference type="PROSITE" id="PS00455">
    <property type="entry name" value="AMP_BINDING"/>
    <property type="match status" value="1"/>
</dbReference>
<dbReference type="InterPro" id="IPR042099">
    <property type="entry name" value="ANL_N_sf"/>
</dbReference>
<dbReference type="Pfam" id="PF13193">
    <property type="entry name" value="AMP-binding_C"/>
    <property type="match status" value="1"/>
</dbReference>